<gene>
    <name evidence="2" type="ORF">PVAP13_3NG178340</name>
</gene>
<evidence type="ECO:0000256" key="1">
    <source>
        <dbReference type="SAM" id="SignalP"/>
    </source>
</evidence>
<reference evidence="2" key="1">
    <citation type="submission" date="2020-05" db="EMBL/GenBank/DDBJ databases">
        <title>WGS assembly of Panicum virgatum.</title>
        <authorList>
            <person name="Lovell J.T."/>
            <person name="Jenkins J."/>
            <person name="Shu S."/>
            <person name="Juenger T.E."/>
            <person name="Schmutz J."/>
        </authorList>
    </citation>
    <scope>NUCLEOTIDE SEQUENCE</scope>
    <source>
        <strain evidence="2">AP13</strain>
    </source>
</reference>
<name>A0A8T0U7V4_PANVG</name>
<keyword evidence="1" id="KW-0732">Signal</keyword>
<keyword evidence="3" id="KW-1185">Reference proteome</keyword>
<protein>
    <submittedName>
        <fullName evidence="2">Uncharacterized protein</fullName>
    </submittedName>
</protein>
<dbReference type="EMBL" id="CM029042">
    <property type="protein sequence ID" value="KAG2617103.1"/>
    <property type="molecule type" value="Genomic_DNA"/>
</dbReference>
<comment type="caution">
    <text evidence="2">The sequence shown here is derived from an EMBL/GenBank/DDBJ whole genome shotgun (WGS) entry which is preliminary data.</text>
</comment>
<proteinExistence type="predicted"/>
<evidence type="ECO:0000313" key="3">
    <source>
        <dbReference type="Proteomes" id="UP000823388"/>
    </source>
</evidence>
<feature type="signal peptide" evidence="1">
    <location>
        <begin position="1"/>
        <end position="16"/>
    </location>
</feature>
<dbReference type="AlphaFoldDB" id="A0A8T0U7V4"/>
<organism evidence="2 3">
    <name type="scientific">Panicum virgatum</name>
    <name type="common">Blackwell switchgrass</name>
    <dbReference type="NCBI Taxonomy" id="38727"/>
    <lineage>
        <taxon>Eukaryota</taxon>
        <taxon>Viridiplantae</taxon>
        <taxon>Streptophyta</taxon>
        <taxon>Embryophyta</taxon>
        <taxon>Tracheophyta</taxon>
        <taxon>Spermatophyta</taxon>
        <taxon>Magnoliopsida</taxon>
        <taxon>Liliopsida</taxon>
        <taxon>Poales</taxon>
        <taxon>Poaceae</taxon>
        <taxon>PACMAD clade</taxon>
        <taxon>Panicoideae</taxon>
        <taxon>Panicodae</taxon>
        <taxon>Paniceae</taxon>
        <taxon>Panicinae</taxon>
        <taxon>Panicum</taxon>
        <taxon>Panicum sect. Hiantes</taxon>
    </lineage>
</organism>
<feature type="chain" id="PRO_5035921003" evidence="1">
    <location>
        <begin position="17"/>
        <end position="51"/>
    </location>
</feature>
<evidence type="ECO:0000313" key="2">
    <source>
        <dbReference type="EMBL" id="KAG2617103.1"/>
    </source>
</evidence>
<dbReference type="Proteomes" id="UP000823388">
    <property type="component" value="Chromosome 3N"/>
</dbReference>
<sequence length="51" mass="6008">MLNFQFLLFFCSSIKGFCLIWDEGWKKLGKDGWNKGTSTNYYKALSITFMK</sequence>
<accession>A0A8T0U7V4</accession>